<evidence type="ECO:0000313" key="1">
    <source>
        <dbReference type="EMBL" id="OXY95631.1"/>
    </source>
</evidence>
<dbReference type="AlphaFoldDB" id="A0A233SJ09"/>
<organism evidence="1 2">
    <name type="scientific">Streptomyces diastatochromogenes</name>
    <dbReference type="NCBI Taxonomy" id="42236"/>
    <lineage>
        <taxon>Bacteria</taxon>
        <taxon>Bacillati</taxon>
        <taxon>Actinomycetota</taxon>
        <taxon>Actinomycetes</taxon>
        <taxon>Kitasatosporales</taxon>
        <taxon>Streptomycetaceae</taxon>
        <taxon>Streptomyces</taxon>
    </lineage>
</organism>
<sequence length="77" mass="8600">MAALVYFKKESEQPGSIRYSFGADPAEMDRQLSLNTATRSSEPVDGEADHLFLKASRKINSLYEERGSWPERGMSAS</sequence>
<dbReference type="Proteomes" id="UP000215483">
    <property type="component" value="Unassembled WGS sequence"/>
</dbReference>
<accession>A0A233SJ09</accession>
<reference evidence="1 2" key="1">
    <citation type="submission" date="2016-07" db="EMBL/GenBank/DDBJ databases">
        <title>Draft genome of Streptomyces diastatochromogenes.</title>
        <authorList>
            <person name="Podduturi R."/>
            <person name="Lukassen M.B."/>
            <person name="Clausen N."/>
            <person name="Nielsen J.L."/>
            <person name="Jorgensen N.O."/>
        </authorList>
    </citation>
    <scope>NUCLEOTIDE SEQUENCE [LARGE SCALE GENOMIC DNA]</scope>
    <source>
        <strain evidence="1 2">DSM 40608</strain>
    </source>
</reference>
<comment type="caution">
    <text evidence="1">The sequence shown here is derived from an EMBL/GenBank/DDBJ whole genome shotgun (WGS) entry which is preliminary data.</text>
</comment>
<evidence type="ECO:0000313" key="2">
    <source>
        <dbReference type="Proteomes" id="UP000215483"/>
    </source>
</evidence>
<dbReference type="EMBL" id="MCGQ01000013">
    <property type="protein sequence ID" value="OXY95631.1"/>
    <property type="molecule type" value="Genomic_DNA"/>
</dbReference>
<gene>
    <name evidence="1" type="ORF">BEK98_15945</name>
</gene>
<keyword evidence="2" id="KW-1185">Reference proteome</keyword>
<dbReference type="OrthoDB" id="4564026at2"/>
<name>A0A233SJ09_STRDA</name>
<protein>
    <submittedName>
        <fullName evidence="1">Uncharacterized protein</fullName>
    </submittedName>
</protein>
<dbReference type="RefSeq" id="WP_094217232.1">
    <property type="nucleotide sequence ID" value="NZ_MCGQ01000013.1"/>
</dbReference>
<proteinExistence type="predicted"/>